<gene>
    <name evidence="2" type="ORF">GCM10007913_12270</name>
</gene>
<name>A0ABQ5UDL6_9HYPH</name>
<evidence type="ECO:0000313" key="3">
    <source>
        <dbReference type="Proteomes" id="UP001161406"/>
    </source>
</evidence>
<feature type="region of interest" description="Disordered" evidence="1">
    <location>
        <begin position="66"/>
        <end position="85"/>
    </location>
</feature>
<keyword evidence="3" id="KW-1185">Reference proteome</keyword>
<accession>A0ABQ5UDL6</accession>
<proteinExistence type="predicted"/>
<dbReference type="RefSeq" id="WP_284388930.1">
    <property type="nucleotide sequence ID" value="NZ_BSNG01000001.1"/>
</dbReference>
<organism evidence="2 3">
    <name type="scientific">Devosia yakushimensis</name>
    <dbReference type="NCBI Taxonomy" id="470028"/>
    <lineage>
        <taxon>Bacteria</taxon>
        <taxon>Pseudomonadati</taxon>
        <taxon>Pseudomonadota</taxon>
        <taxon>Alphaproteobacteria</taxon>
        <taxon>Hyphomicrobiales</taxon>
        <taxon>Devosiaceae</taxon>
        <taxon>Devosia</taxon>
    </lineage>
</organism>
<comment type="caution">
    <text evidence="2">The sequence shown here is derived from an EMBL/GenBank/DDBJ whole genome shotgun (WGS) entry which is preliminary data.</text>
</comment>
<reference evidence="2" key="2">
    <citation type="submission" date="2023-01" db="EMBL/GenBank/DDBJ databases">
        <title>Draft genome sequence of Devosia yakushimensis strain NBRC 103855.</title>
        <authorList>
            <person name="Sun Q."/>
            <person name="Mori K."/>
        </authorList>
    </citation>
    <scope>NUCLEOTIDE SEQUENCE</scope>
    <source>
        <strain evidence="2">NBRC 103855</strain>
    </source>
</reference>
<sequence>MASILSVGNRLFRTRDPSRDASTDRDRFMTVRRSLLAAIEGAQREREGLQTRLDVYYAQATNLIDNSGEFGNRSEEDEGAIEEAERNAAAARLRIGQISEHMEQLRTVLATLDATAPQA</sequence>
<evidence type="ECO:0000313" key="2">
    <source>
        <dbReference type="EMBL" id="GLQ09295.1"/>
    </source>
</evidence>
<dbReference type="EMBL" id="BSNG01000001">
    <property type="protein sequence ID" value="GLQ09295.1"/>
    <property type="molecule type" value="Genomic_DNA"/>
</dbReference>
<protein>
    <submittedName>
        <fullName evidence="2">Uncharacterized protein</fullName>
    </submittedName>
</protein>
<dbReference type="Proteomes" id="UP001161406">
    <property type="component" value="Unassembled WGS sequence"/>
</dbReference>
<evidence type="ECO:0000256" key="1">
    <source>
        <dbReference type="SAM" id="MobiDB-lite"/>
    </source>
</evidence>
<reference evidence="2" key="1">
    <citation type="journal article" date="2014" name="Int. J. Syst. Evol. Microbiol.">
        <title>Complete genome of a new Firmicutes species belonging to the dominant human colonic microbiota ('Ruminococcus bicirculans') reveals two chromosomes and a selective capacity to utilize plant glucans.</title>
        <authorList>
            <consortium name="NISC Comparative Sequencing Program"/>
            <person name="Wegmann U."/>
            <person name="Louis P."/>
            <person name="Goesmann A."/>
            <person name="Henrissat B."/>
            <person name="Duncan S.H."/>
            <person name="Flint H.J."/>
        </authorList>
    </citation>
    <scope>NUCLEOTIDE SEQUENCE</scope>
    <source>
        <strain evidence="2">NBRC 103855</strain>
    </source>
</reference>